<gene>
    <name evidence="1" type="ORF">VP01_1688g1</name>
</gene>
<organism evidence="1 2">
    <name type="scientific">Puccinia sorghi</name>
    <dbReference type="NCBI Taxonomy" id="27349"/>
    <lineage>
        <taxon>Eukaryota</taxon>
        <taxon>Fungi</taxon>
        <taxon>Dikarya</taxon>
        <taxon>Basidiomycota</taxon>
        <taxon>Pucciniomycotina</taxon>
        <taxon>Pucciniomycetes</taxon>
        <taxon>Pucciniales</taxon>
        <taxon>Pucciniaceae</taxon>
        <taxon>Puccinia</taxon>
    </lineage>
</organism>
<accession>A0A0L6VFT0</accession>
<dbReference type="EMBL" id="LAVV01006490">
    <property type="protein sequence ID" value="KNZ59646.1"/>
    <property type="molecule type" value="Genomic_DNA"/>
</dbReference>
<evidence type="ECO:0000313" key="2">
    <source>
        <dbReference type="Proteomes" id="UP000037035"/>
    </source>
</evidence>
<sequence>MLLVSELIPKYSSSPEPEAGVLLYNATSTWQRYCEQMSASTRHSLQECHASNFLAQLRTKCCSKAYQSKNILLNPFKLFYAKKGKTNNIWKGILSPKSFKIVFASARPLIRDETIMVPNTLSVIMPRSVVGLRLLLICLRKKCFLVCISKLKAQGLLRLLEMPVHPGTETKEDPTKPIMMSLLATSRIQSTCTCRSCTRSTFPKERVMKTWPHSLMNVLINLPPASLHYLNLNSKKRRPSSSLSSISEMGKILLELDISTKKKSISIEMDCIVQFLFFLCHCISQHQKKEKKNKKTEKNVSLHCFLIIFELDLKSIQNACLKIDTIIKPLLHC</sequence>
<evidence type="ECO:0000313" key="1">
    <source>
        <dbReference type="EMBL" id="KNZ59646.1"/>
    </source>
</evidence>
<comment type="caution">
    <text evidence="1">The sequence shown here is derived from an EMBL/GenBank/DDBJ whole genome shotgun (WGS) entry which is preliminary data.</text>
</comment>
<dbReference type="Proteomes" id="UP000037035">
    <property type="component" value="Unassembled WGS sequence"/>
</dbReference>
<proteinExistence type="predicted"/>
<protein>
    <submittedName>
        <fullName evidence="1">Uncharacterized protein</fullName>
    </submittedName>
</protein>
<dbReference type="AlphaFoldDB" id="A0A0L6VFT0"/>
<name>A0A0L6VFT0_9BASI</name>
<keyword evidence="2" id="KW-1185">Reference proteome</keyword>
<reference evidence="1 2" key="1">
    <citation type="submission" date="2015-08" db="EMBL/GenBank/DDBJ databases">
        <title>Next Generation Sequencing and Analysis of the Genome of Puccinia sorghi L Schw, the Causal Agent of Maize Common Rust.</title>
        <authorList>
            <person name="Rochi L."/>
            <person name="Burguener G."/>
            <person name="Darino M."/>
            <person name="Turjanski A."/>
            <person name="Kreff E."/>
            <person name="Dieguez M.J."/>
            <person name="Sacco F."/>
        </authorList>
    </citation>
    <scope>NUCLEOTIDE SEQUENCE [LARGE SCALE GENOMIC DNA]</scope>
    <source>
        <strain evidence="1 2">RO10H11247</strain>
    </source>
</reference>
<dbReference type="VEuPathDB" id="FungiDB:VP01_1688g1"/>